<evidence type="ECO:0000256" key="7">
    <source>
        <dbReference type="SAM" id="Phobius"/>
    </source>
</evidence>
<feature type="compositionally biased region" description="Basic and acidic residues" evidence="6">
    <location>
        <begin position="1"/>
        <end position="10"/>
    </location>
</feature>
<evidence type="ECO:0000313" key="9">
    <source>
        <dbReference type="Proteomes" id="UP000249061"/>
    </source>
</evidence>
<evidence type="ECO:0000256" key="5">
    <source>
        <dbReference type="ARBA" id="ARBA00023136"/>
    </source>
</evidence>
<gene>
    <name evidence="8" type="ORF">DI536_31640</name>
</gene>
<feature type="transmembrane region" description="Helical" evidence="7">
    <location>
        <begin position="384"/>
        <end position="402"/>
    </location>
</feature>
<keyword evidence="5 7" id="KW-0472">Membrane</keyword>
<name>A0A2W5SYT2_9BACT</name>
<organism evidence="8 9">
    <name type="scientific">Archangium gephyra</name>
    <dbReference type="NCBI Taxonomy" id="48"/>
    <lineage>
        <taxon>Bacteria</taxon>
        <taxon>Pseudomonadati</taxon>
        <taxon>Myxococcota</taxon>
        <taxon>Myxococcia</taxon>
        <taxon>Myxococcales</taxon>
        <taxon>Cystobacterineae</taxon>
        <taxon>Archangiaceae</taxon>
        <taxon>Archangium</taxon>
    </lineage>
</organism>
<feature type="compositionally biased region" description="Low complexity" evidence="6">
    <location>
        <begin position="36"/>
        <end position="45"/>
    </location>
</feature>
<evidence type="ECO:0000313" key="8">
    <source>
        <dbReference type="EMBL" id="PZR05803.1"/>
    </source>
</evidence>
<dbReference type="EMBL" id="QFQP01000042">
    <property type="protein sequence ID" value="PZR05803.1"/>
    <property type="molecule type" value="Genomic_DNA"/>
</dbReference>
<dbReference type="Pfam" id="PF03739">
    <property type="entry name" value="LptF_LptG"/>
    <property type="match status" value="1"/>
</dbReference>
<accession>A0A2W5SYT2</accession>
<evidence type="ECO:0000256" key="1">
    <source>
        <dbReference type="ARBA" id="ARBA00004651"/>
    </source>
</evidence>
<keyword evidence="2" id="KW-1003">Cell membrane</keyword>
<feature type="transmembrane region" description="Helical" evidence="7">
    <location>
        <begin position="121"/>
        <end position="141"/>
    </location>
</feature>
<evidence type="ECO:0000256" key="4">
    <source>
        <dbReference type="ARBA" id="ARBA00022989"/>
    </source>
</evidence>
<evidence type="ECO:0000256" key="6">
    <source>
        <dbReference type="SAM" id="MobiDB-lite"/>
    </source>
</evidence>
<dbReference type="GO" id="GO:0015920">
    <property type="term" value="P:lipopolysaccharide transport"/>
    <property type="evidence" value="ECO:0007669"/>
    <property type="project" value="TreeGrafter"/>
</dbReference>
<evidence type="ECO:0000256" key="3">
    <source>
        <dbReference type="ARBA" id="ARBA00022692"/>
    </source>
</evidence>
<dbReference type="PANTHER" id="PTHR33529:SF6">
    <property type="entry name" value="YJGP_YJGQ FAMILY PERMEASE"/>
    <property type="match status" value="1"/>
</dbReference>
<comment type="subcellular location">
    <subcellularLocation>
        <location evidence="1">Cell membrane</location>
        <topology evidence="1">Multi-pass membrane protein</topology>
    </subcellularLocation>
</comment>
<dbReference type="PANTHER" id="PTHR33529">
    <property type="entry name" value="SLR0882 PROTEIN-RELATED"/>
    <property type="match status" value="1"/>
</dbReference>
<feature type="compositionally biased region" description="Basic and acidic residues" evidence="6">
    <location>
        <begin position="50"/>
        <end position="70"/>
    </location>
</feature>
<dbReference type="Proteomes" id="UP000249061">
    <property type="component" value="Unassembled WGS sequence"/>
</dbReference>
<feature type="region of interest" description="Disordered" evidence="6">
    <location>
        <begin position="1"/>
        <end position="99"/>
    </location>
</feature>
<evidence type="ECO:0000256" key="2">
    <source>
        <dbReference type="ARBA" id="ARBA00022475"/>
    </source>
</evidence>
<feature type="transmembrane region" description="Helical" evidence="7">
    <location>
        <begin position="439"/>
        <end position="461"/>
    </location>
</feature>
<sequence length="469" mass="50487">MRARSADQHHARAARRLLGRRGARSTRLPRSSAHGRCAARVAARQRVSRRHEDAGRRPRDVRRSRADGLRARGVTRRSAQSGQRPRGVDRLAGSPLPQGHRSQRALSVLQRYVLRELTAPFLAATAMLLSLFYAMMLVRGVDFLLGSAAGVSDWLMLGGAMLPLLLPQVLPIAMLLGVMIGFARLGEDGELTAMSALGVSPTALVRPALLLAMCVSALLAVTLFFWKPWGVAQMRSTARAVIERNVLGDLKPGTVRSDLPGIVFHAAGVSAGPTWKEALLIDEREADRVAVLSAPLAKATFDKGVGIAFTQGVLVQKDGANSTTTTSFDKGTLLLNVGEAIDRRDTFRFGPDELGPTELMDRISQAEAAGESTALYWSALHFRFSQLLAPLALGVLATAIAVGGRRRAARTAALMAFGTYVAFFVTARIGVQLGERGVFAPWVAGHLPTALTLVVAIVLLVRVERRGHR</sequence>
<dbReference type="GO" id="GO:0043190">
    <property type="term" value="C:ATP-binding cassette (ABC) transporter complex"/>
    <property type="evidence" value="ECO:0007669"/>
    <property type="project" value="TreeGrafter"/>
</dbReference>
<keyword evidence="3 7" id="KW-0812">Transmembrane</keyword>
<feature type="transmembrane region" description="Helical" evidence="7">
    <location>
        <begin position="161"/>
        <end position="183"/>
    </location>
</feature>
<proteinExistence type="predicted"/>
<comment type="caution">
    <text evidence="8">The sequence shown here is derived from an EMBL/GenBank/DDBJ whole genome shotgun (WGS) entry which is preliminary data.</text>
</comment>
<feature type="transmembrane region" description="Helical" evidence="7">
    <location>
        <begin position="414"/>
        <end position="433"/>
    </location>
</feature>
<evidence type="ECO:0008006" key="10">
    <source>
        <dbReference type="Google" id="ProtNLM"/>
    </source>
</evidence>
<reference evidence="8 9" key="1">
    <citation type="submission" date="2017-08" db="EMBL/GenBank/DDBJ databases">
        <title>Infants hospitalized years apart are colonized by the same room-sourced microbial strains.</title>
        <authorList>
            <person name="Brooks B."/>
            <person name="Olm M.R."/>
            <person name="Firek B.A."/>
            <person name="Baker R."/>
            <person name="Thomas B.C."/>
            <person name="Morowitz M.J."/>
            <person name="Banfield J.F."/>
        </authorList>
    </citation>
    <scope>NUCLEOTIDE SEQUENCE [LARGE SCALE GENOMIC DNA]</scope>
    <source>
        <strain evidence="8">S2_003_000_R2_14</strain>
    </source>
</reference>
<protein>
    <recommendedName>
        <fullName evidence="10">Lipopolysaccharide export system permease protein LptF</fullName>
    </recommendedName>
</protein>
<feature type="compositionally biased region" description="Basic residues" evidence="6">
    <location>
        <begin position="11"/>
        <end position="24"/>
    </location>
</feature>
<dbReference type="AlphaFoldDB" id="A0A2W5SYT2"/>
<keyword evidence="4 7" id="KW-1133">Transmembrane helix</keyword>
<feature type="transmembrane region" description="Helical" evidence="7">
    <location>
        <begin position="204"/>
        <end position="226"/>
    </location>
</feature>
<dbReference type="InterPro" id="IPR005495">
    <property type="entry name" value="LptG/LptF_permease"/>
</dbReference>